<sequence length="1004" mass="112463">MLNNSLDYENMEDNLSNTSNYFPHCNQRTEIKTHDSTLRNIHTDNENTVMTKVSKQLHFSIDALLDDDDIDGSANNEDGDNDNDDDDEDEDDDAAADDDDDDGDNENIDNDSCNHCCHLDNSDESNSGPKNSIHPEIDDDNNCNNSNSDNNNNNNHHFNRTTSLFNETKVNGKKSHGKSNHDNGSEEKFTNKLKKHHDVKSSKINQNNKMPTSLSSYNYSSKDTTSNHINSSNHIDNEINHNQMSYFKKNNFFNSLHELSFNDYLTFSNSAIGSRSIPQKCTLRKHKPNRRPRTPFTTQQLLALERKFRQKQYLSIAERAEFSNKLTLTETQVKIWFQNRRAKAKRLQEVETGKYHLSPNENLETALIAAMSSANQASQLDTTSSSSNNNNSDKNYTGPMDMITHDMTSFHTVPVSPQLPISSTSVISTPLSLQSKFPFHSVSTSRIPLSSNTPNSSHQYLCSCISPNHQCSYKSTEITRDNLLNPPTTCILSSLPNLSSPLSADHLYTHNHPNVNNNNNNNNNNNGKVHSNYDCDQISFNPNKPKLSSIKNFSPDNFQHQLQCIDTVNSKHFPIATVSNNNNNTSLLSFTKSHPNKNIPSNDMITTNCMNKNNMNGTIHKTSKHTISYFSNGQRIDNQNDSHSEHIRNDDGTNNNNNDKDNLMNMKYDSMLDFQSILNNLQSNSSNGINNLKTIETLNDPLSLLYAANHYYQQYNQNKETDHNYSIDLNNNHNSNNPKPLLHPVMNAADPSRVNTVLDYISKNDSHLYQSILTNELAGSISSSLSSMTSSLPVVSSTSISCCTSTSTSSSSSSTFPSISGDKEKLAQDLVNMFYCSTFNSFGQQQSISPPTSSSSSLMQTFNQQNMNDFNSFLLKRLFSDNIFSQTMNLSNSLLNSSTFSKFVPSAMQLSTLMNSLGNLNSTQPLNNLTSTLFPLSTNPSVVFSSQNSDATISTTGLSSYIPCTTSLMLSEFQKDTVEQHFKQNTNSINDNHNNYNNDTLIPI</sequence>
<evidence type="ECO:0000259" key="10">
    <source>
        <dbReference type="PROSITE" id="PS50071"/>
    </source>
</evidence>
<evidence type="ECO:0000256" key="4">
    <source>
        <dbReference type="ARBA" id="ARBA00023155"/>
    </source>
</evidence>
<feature type="region of interest" description="Disordered" evidence="9">
    <location>
        <begin position="633"/>
        <end position="663"/>
    </location>
</feature>
<feature type="compositionally biased region" description="Low complexity" evidence="9">
    <location>
        <begin position="142"/>
        <end position="155"/>
    </location>
</feature>
<dbReference type="GO" id="GO:0048598">
    <property type="term" value="P:embryonic morphogenesis"/>
    <property type="evidence" value="ECO:0007669"/>
    <property type="project" value="TreeGrafter"/>
</dbReference>
<evidence type="ECO:0000256" key="5">
    <source>
        <dbReference type="ARBA" id="ARBA00023242"/>
    </source>
</evidence>
<dbReference type="SMART" id="SM00389">
    <property type="entry name" value="HOX"/>
    <property type="match status" value="1"/>
</dbReference>
<dbReference type="PROSITE" id="PS50071">
    <property type="entry name" value="HOMEOBOX_2"/>
    <property type="match status" value="1"/>
</dbReference>
<evidence type="ECO:0000256" key="9">
    <source>
        <dbReference type="SAM" id="MobiDB-lite"/>
    </source>
</evidence>
<evidence type="ECO:0000256" key="1">
    <source>
        <dbReference type="ARBA" id="ARBA00004123"/>
    </source>
</evidence>
<feature type="region of interest" description="Disordered" evidence="9">
    <location>
        <begin position="377"/>
        <end position="398"/>
    </location>
</feature>
<dbReference type="InterPro" id="IPR020479">
    <property type="entry name" value="HD_metazoa"/>
</dbReference>
<accession>A0A3Q0KP18</accession>
<feature type="domain" description="Homeobox" evidence="10">
    <location>
        <begin position="287"/>
        <end position="347"/>
    </location>
</feature>
<dbReference type="CDD" id="cd00086">
    <property type="entry name" value="homeodomain"/>
    <property type="match status" value="1"/>
</dbReference>
<evidence type="ECO:0000256" key="7">
    <source>
        <dbReference type="PROSITE-ProRule" id="PRU00108"/>
    </source>
</evidence>
<proteinExistence type="inferred from homology"/>
<dbReference type="STRING" id="6183.A0A3Q0KP18"/>
<name>A0A3Q0KP18_SCHMA</name>
<reference evidence="11" key="1">
    <citation type="journal article" date="2012" name="PLoS Negl. Trop. Dis.">
        <title>A systematically improved high quality genome and transcriptome of the human blood fluke Schistosoma mansoni.</title>
        <authorList>
            <person name="Protasio A.V."/>
            <person name="Tsai I.J."/>
            <person name="Babbage A."/>
            <person name="Nichol S."/>
            <person name="Hunt M."/>
            <person name="Aslett M.A."/>
            <person name="De Silva N."/>
            <person name="Velarde G.S."/>
            <person name="Anderson T.J."/>
            <person name="Clark R.C."/>
            <person name="Davidson C."/>
            <person name="Dillon G.P."/>
            <person name="Holroyd N.E."/>
            <person name="LoVerde P.T."/>
            <person name="Lloyd C."/>
            <person name="McQuillan J."/>
            <person name="Oliveira G."/>
            <person name="Otto T.D."/>
            <person name="Parker-Manuel S.J."/>
            <person name="Quail M.A."/>
            <person name="Wilson R.A."/>
            <person name="Zerlotini A."/>
            <person name="Dunne D.W."/>
            <person name="Berriman M."/>
        </authorList>
    </citation>
    <scope>NUCLEOTIDE SEQUENCE [LARGE SCALE GENOMIC DNA]</scope>
    <source>
        <strain evidence="11">Puerto Rican</strain>
    </source>
</reference>
<dbReference type="InterPro" id="IPR050674">
    <property type="entry name" value="Msh_Homeobox_Regulators"/>
</dbReference>
<dbReference type="PANTHER" id="PTHR24338">
    <property type="entry name" value="HOMEOBOX PROTEIN MSX"/>
    <property type="match status" value="1"/>
</dbReference>
<dbReference type="GO" id="GO:0005634">
    <property type="term" value="C:nucleus"/>
    <property type="evidence" value="ECO:0007669"/>
    <property type="project" value="UniProtKB-SubCell"/>
</dbReference>
<keyword evidence="2" id="KW-0217">Developmental protein</keyword>
<organism evidence="11 12">
    <name type="scientific">Schistosoma mansoni</name>
    <name type="common">Blood fluke</name>
    <dbReference type="NCBI Taxonomy" id="6183"/>
    <lineage>
        <taxon>Eukaryota</taxon>
        <taxon>Metazoa</taxon>
        <taxon>Spiralia</taxon>
        <taxon>Lophotrochozoa</taxon>
        <taxon>Platyhelminthes</taxon>
        <taxon>Trematoda</taxon>
        <taxon>Digenea</taxon>
        <taxon>Strigeidida</taxon>
        <taxon>Schistosomatoidea</taxon>
        <taxon>Schistosomatidae</taxon>
        <taxon>Schistosoma</taxon>
    </lineage>
</organism>
<dbReference type="InterPro" id="IPR001356">
    <property type="entry name" value="HD"/>
</dbReference>
<dbReference type="AlphaFoldDB" id="A0A3Q0KP18"/>
<dbReference type="Gene3D" id="1.10.10.60">
    <property type="entry name" value="Homeodomain-like"/>
    <property type="match status" value="1"/>
</dbReference>
<dbReference type="Proteomes" id="UP000008854">
    <property type="component" value="Unassembled WGS sequence"/>
</dbReference>
<evidence type="ECO:0000313" key="12">
    <source>
        <dbReference type="WBParaSite" id="Smp_144380.1"/>
    </source>
</evidence>
<dbReference type="WBParaSite" id="Smp_144380.1">
    <property type="protein sequence ID" value="Smp_144380.1"/>
    <property type="gene ID" value="Smp_144380"/>
</dbReference>
<keyword evidence="3 7" id="KW-0238">DNA-binding</keyword>
<keyword evidence="11" id="KW-1185">Reference proteome</keyword>
<dbReference type="PROSITE" id="PS00027">
    <property type="entry name" value="HOMEOBOX_1"/>
    <property type="match status" value="1"/>
</dbReference>
<evidence type="ECO:0000313" key="11">
    <source>
        <dbReference type="Proteomes" id="UP000008854"/>
    </source>
</evidence>
<evidence type="ECO:0000256" key="8">
    <source>
        <dbReference type="RuleBase" id="RU000682"/>
    </source>
</evidence>
<protein>
    <submittedName>
        <fullName evidence="12">Msx family homeobox protein</fullName>
    </submittedName>
</protein>
<dbReference type="InParanoid" id="A0A3Q0KP18"/>
<evidence type="ECO:0000256" key="2">
    <source>
        <dbReference type="ARBA" id="ARBA00022473"/>
    </source>
</evidence>
<dbReference type="InterPro" id="IPR017970">
    <property type="entry name" value="Homeobox_CS"/>
</dbReference>
<dbReference type="PRINTS" id="PR00024">
    <property type="entry name" value="HOMEOBOX"/>
</dbReference>
<dbReference type="GO" id="GO:0000977">
    <property type="term" value="F:RNA polymerase II transcription regulatory region sequence-specific DNA binding"/>
    <property type="evidence" value="ECO:0007669"/>
    <property type="project" value="TreeGrafter"/>
</dbReference>
<comment type="subcellular location">
    <subcellularLocation>
        <location evidence="1 7 8">Nucleus</location>
    </subcellularLocation>
</comment>
<dbReference type="PANTHER" id="PTHR24338:SF0">
    <property type="entry name" value="MUSCLE SEGMENTATION HOMEOBOX"/>
    <property type="match status" value="1"/>
</dbReference>
<feature type="compositionally biased region" description="Polar residues" evidence="9">
    <location>
        <begin position="202"/>
        <end position="224"/>
    </location>
</feature>
<evidence type="ECO:0000256" key="6">
    <source>
        <dbReference type="ARBA" id="ARBA00038425"/>
    </source>
</evidence>
<dbReference type="Pfam" id="PF00046">
    <property type="entry name" value="Homeodomain"/>
    <property type="match status" value="1"/>
</dbReference>
<feature type="DNA-binding region" description="Homeobox" evidence="7">
    <location>
        <begin position="289"/>
        <end position="348"/>
    </location>
</feature>
<keyword evidence="4 7" id="KW-0371">Homeobox</keyword>
<evidence type="ECO:0000256" key="3">
    <source>
        <dbReference type="ARBA" id="ARBA00023125"/>
    </source>
</evidence>
<feature type="compositionally biased region" description="Basic and acidic residues" evidence="9">
    <location>
        <begin position="638"/>
        <end position="651"/>
    </location>
</feature>
<feature type="region of interest" description="Disordered" evidence="9">
    <location>
        <begin position="123"/>
        <end position="225"/>
    </location>
</feature>
<keyword evidence="5 7" id="KW-0539">Nucleus</keyword>
<dbReference type="GO" id="GO:0000981">
    <property type="term" value="F:DNA-binding transcription factor activity, RNA polymerase II-specific"/>
    <property type="evidence" value="ECO:0007669"/>
    <property type="project" value="InterPro"/>
</dbReference>
<dbReference type="SUPFAM" id="SSF46689">
    <property type="entry name" value="Homeodomain-like"/>
    <property type="match status" value="1"/>
</dbReference>
<reference evidence="12" key="2">
    <citation type="submission" date="2018-12" db="UniProtKB">
        <authorList>
            <consortium name="WormBaseParasite"/>
        </authorList>
    </citation>
    <scope>IDENTIFICATION</scope>
    <source>
        <strain evidence="12">Puerto Rican</strain>
    </source>
</reference>
<feature type="compositionally biased region" description="Basic and acidic residues" evidence="9">
    <location>
        <begin position="179"/>
        <end position="190"/>
    </location>
</feature>
<comment type="similarity">
    <text evidence="6">Belongs to the Msh homeobox family.</text>
</comment>
<feature type="compositionally biased region" description="Polar residues" evidence="9">
    <location>
        <begin position="160"/>
        <end position="169"/>
    </location>
</feature>
<dbReference type="InterPro" id="IPR009057">
    <property type="entry name" value="Homeodomain-like_sf"/>
</dbReference>
<feature type="region of interest" description="Disordered" evidence="9">
    <location>
        <begin position="67"/>
        <end position="109"/>
    </location>
</feature>